<dbReference type="InterPro" id="IPR001547">
    <property type="entry name" value="Glyco_hydro_5"/>
</dbReference>
<evidence type="ECO:0000313" key="10">
    <source>
        <dbReference type="EMBL" id="KAK9757679.1"/>
    </source>
</evidence>
<dbReference type="EMBL" id="JBDFQZ010000001">
    <property type="protein sequence ID" value="KAK9757679.1"/>
    <property type="molecule type" value="Genomic_DNA"/>
</dbReference>
<dbReference type="GO" id="GO:0000272">
    <property type="term" value="P:polysaccharide catabolic process"/>
    <property type="evidence" value="ECO:0007669"/>
    <property type="project" value="InterPro"/>
</dbReference>
<dbReference type="GO" id="GO:0016985">
    <property type="term" value="F:mannan endo-1,4-beta-mannosidase activity"/>
    <property type="evidence" value="ECO:0007669"/>
    <property type="project" value="UniProtKB-EC"/>
</dbReference>
<comment type="similarity">
    <text evidence="3">Belongs to the glycosyl hydrolase 5 (cellulase A) family.</text>
</comment>
<dbReference type="FunFam" id="3.20.20.80:FF:000012">
    <property type="entry name" value="Mannan endo-1,4-beta-mannosidase 6"/>
    <property type="match status" value="1"/>
</dbReference>
<evidence type="ECO:0000256" key="8">
    <source>
        <dbReference type="SAM" id="SignalP"/>
    </source>
</evidence>
<feature type="chain" id="PRO_5043385271" description="mannan endo-1,4-beta-mannosidase" evidence="8">
    <location>
        <begin position="25"/>
        <end position="397"/>
    </location>
</feature>
<dbReference type="AlphaFoldDB" id="A0AAW1NI05"/>
<dbReference type="SUPFAM" id="SSF51445">
    <property type="entry name" value="(Trans)glycosidases"/>
    <property type="match status" value="1"/>
</dbReference>
<proteinExistence type="inferred from homology"/>
<name>A0AAW1NI05_SAPOF</name>
<evidence type="ECO:0000256" key="4">
    <source>
        <dbReference type="ARBA" id="ARBA00012706"/>
    </source>
</evidence>
<evidence type="ECO:0000256" key="3">
    <source>
        <dbReference type="ARBA" id="ARBA00005641"/>
    </source>
</evidence>
<gene>
    <name evidence="10" type="ORF">RND81_01G178800</name>
</gene>
<feature type="signal peptide" evidence="8">
    <location>
        <begin position="1"/>
        <end position="24"/>
    </location>
</feature>
<comment type="catalytic activity">
    <reaction evidence="1">
        <text>Random hydrolysis of (1-&gt;4)-beta-D-mannosidic linkages in mannans, galactomannans and glucomannans.</text>
        <dbReference type="EC" id="3.2.1.78"/>
    </reaction>
</comment>
<comment type="caution">
    <text evidence="10">The sequence shown here is derived from an EMBL/GenBank/DDBJ whole genome shotgun (WGS) entry which is preliminary data.</text>
</comment>
<evidence type="ECO:0000256" key="7">
    <source>
        <dbReference type="ARBA" id="ARBA00023295"/>
    </source>
</evidence>
<dbReference type="Gene3D" id="3.20.20.80">
    <property type="entry name" value="Glycosidases"/>
    <property type="match status" value="1"/>
</dbReference>
<keyword evidence="5" id="KW-0964">Secreted</keyword>
<accession>A0AAW1NI05</accession>
<keyword evidence="11" id="KW-1185">Reference proteome</keyword>
<evidence type="ECO:0000313" key="11">
    <source>
        <dbReference type="Proteomes" id="UP001443914"/>
    </source>
</evidence>
<protein>
    <recommendedName>
        <fullName evidence="4">mannan endo-1,4-beta-mannosidase</fullName>
        <ecNumber evidence="4">3.2.1.78</ecNumber>
    </recommendedName>
</protein>
<sequence>MKNRGVIIQVLFLLTLIGLKHVKGEDGLFISRKGVQFMLNGVEFYGNGFNAYWLMHEGSIPSERQKVSNTFQQAVNYGLTIARTWAFSDGGSQPLQSSPGVYNEQMFQGLDFVVSEAKKYGIKLILSLVNNYKDYGGRPQYIQWAHLSNEDDFYTNPVVKGFYKNHIKTVLTRVNTFTKVAYKDDPTIMAWELINEPRCSSDSSGKTLQNWVAEMASYVKSIDPNHLLEIGLEGFYGASTPAKIPINPNGYRYGTDFIANNQIPGIDFATVHSYPDQWLQNSDGNAQLTFLKQWVEKHIEDSQNIIQKPVIFAEFGKSYKVSGYSQADRDQFYRIIYSDIYASASKRGSASGGLLWQVLAEGMDSYRDGYEIVLKDGGSLGTLISEESHKLSKLRKP</sequence>
<dbReference type="PANTHER" id="PTHR31451">
    <property type="match status" value="1"/>
</dbReference>
<comment type="subcellular location">
    <subcellularLocation>
        <location evidence="2">Secreted</location>
    </subcellularLocation>
</comment>
<evidence type="ECO:0000256" key="5">
    <source>
        <dbReference type="ARBA" id="ARBA00022525"/>
    </source>
</evidence>
<organism evidence="10 11">
    <name type="scientific">Saponaria officinalis</name>
    <name type="common">Common soapwort</name>
    <name type="synonym">Lychnis saponaria</name>
    <dbReference type="NCBI Taxonomy" id="3572"/>
    <lineage>
        <taxon>Eukaryota</taxon>
        <taxon>Viridiplantae</taxon>
        <taxon>Streptophyta</taxon>
        <taxon>Embryophyta</taxon>
        <taxon>Tracheophyta</taxon>
        <taxon>Spermatophyta</taxon>
        <taxon>Magnoliopsida</taxon>
        <taxon>eudicotyledons</taxon>
        <taxon>Gunneridae</taxon>
        <taxon>Pentapetalae</taxon>
        <taxon>Caryophyllales</taxon>
        <taxon>Caryophyllaceae</taxon>
        <taxon>Caryophylleae</taxon>
        <taxon>Saponaria</taxon>
    </lineage>
</organism>
<dbReference type="Proteomes" id="UP001443914">
    <property type="component" value="Unassembled WGS sequence"/>
</dbReference>
<reference evidence="10" key="1">
    <citation type="submission" date="2024-03" db="EMBL/GenBank/DDBJ databases">
        <title>WGS assembly of Saponaria officinalis var. Norfolk2.</title>
        <authorList>
            <person name="Jenkins J."/>
            <person name="Shu S."/>
            <person name="Grimwood J."/>
            <person name="Barry K."/>
            <person name="Goodstein D."/>
            <person name="Schmutz J."/>
            <person name="Leebens-Mack J."/>
            <person name="Osbourn A."/>
        </authorList>
    </citation>
    <scope>NUCLEOTIDE SEQUENCE [LARGE SCALE GENOMIC DNA]</scope>
    <source>
        <strain evidence="10">JIC</strain>
    </source>
</reference>
<keyword evidence="8" id="KW-0732">Signal</keyword>
<keyword evidence="6" id="KW-0378">Hydrolase</keyword>
<feature type="domain" description="Glycoside hydrolase family 5" evidence="9">
    <location>
        <begin position="29"/>
        <end position="356"/>
    </location>
</feature>
<evidence type="ECO:0000256" key="2">
    <source>
        <dbReference type="ARBA" id="ARBA00004613"/>
    </source>
</evidence>
<dbReference type="InterPro" id="IPR017853">
    <property type="entry name" value="GH"/>
</dbReference>
<keyword evidence="7" id="KW-0326">Glycosidase</keyword>
<evidence type="ECO:0000256" key="1">
    <source>
        <dbReference type="ARBA" id="ARBA00001678"/>
    </source>
</evidence>
<dbReference type="InterPro" id="IPR045053">
    <property type="entry name" value="MAN-like"/>
</dbReference>
<dbReference type="PANTHER" id="PTHR31451:SF60">
    <property type="entry name" value="MANNAN ENDO-1,4-BETA-MANNOSIDASE 1"/>
    <property type="match status" value="1"/>
</dbReference>
<evidence type="ECO:0000256" key="6">
    <source>
        <dbReference type="ARBA" id="ARBA00022801"/>
    </source>
</evidence>
<dbReference type="EC" id="3.2.1.78" evidence="4"/>
<evidence type="ECO:0000259" key="9">
    <source>
        <dbReference type="Pfam" id="PF26410"/>
    </source>
</evidence>
<dbReference type="GO" id="GO:0005576">
    <property type="term" value="C:extracellular region"/>
    <property type="evidence" value="ECO:0007669"/>
    <property type="project" value="UniProtKB-SubCell"/>
</dbReference>
<dbReference type="Pfam" id="PF26410">
    <property type="entry name" value="GH5_mannosidase"/>
    <property type="match status" value="1"/>
</dbReference>